<gene>
    <name evidence="6" type="ORF">IU514_11020</name>
</gene>
<keyword evidence="1" id="KW-0645">Protease</keyword>
<accession>A0ABS0B6B8</accession>
<dbReference type="Pfam" id="PF07687">
    <property type="entry name" value="M20_dimer"/>
    <property type="match status" value="1"/>
</dbReference>
<organism evidence="6 7">
    <name type="scientific">Lysobacter niastensis</name>
    <dbReference type="NCBI Taxonomy" id="380629"/>
    <lineage>
        <taxon>Bacteria</taxon>
        <taxon>Pseudomonadati</taxon>
        <taxon>Pseudomonadota</taxon>
        <taxon>Gammaproteobacteria</taxon>
        <taxon>Lysobacterales</taxon>
        <taxon>Lysobacteraceae</taxon>
        <taxon>Lysobacter</taxon>
    </lineage>
</organism>
<dbReference type="Gene3D" id="3.40.630.10">
    <property type="entry name" value="Zn peptidases"/>
    <property type="match status" value="1"/>
</dbReference>
<protein>
    <submittedName>
        <fullName evidence="6">M20/M25/M40 family metallo-hydrolase</fullName>
    </submittedName>
</protein>
<name>A0ABS0B6B8_9GAMM</name>
<keyword evidence="2" id="KW-0479">Metal-binding</keyword>
<evidence type="ECO:0000256" key="4">
    <source>
        <dbReference type="SAM" id="SignalP"/>
    </source>
</evidence>
<dbReference type="Proteomes" id="UP001429984">
    <property type="component" value="Unassembled WGS sequence"/>
</dbReference>
<proteinExistence type="predicted"/>
<dbReference type="Pfam" id="PF01546">
    <property type="entry name" value="Peptidase_M20"/>
    <property type="match status" value="1"/>
</dbReference>
<evidence type="ECO:0000256" key="2">
    <source>
        <dbReference type="ARBA" id="ARBA00022723"/>
    </source>
</evidence>
<dbReference type="InterPro" id="IPR011650">
    <property type="entry name" value="Peptidase_M20_dimer"/>
</dbReference>
<evidence type="ECO:0000256" key="1">
    <source>
        <dbReference type="ARBA" id="ARBA00022670"/>
    </source>
</evidence>
<evidence type="ECO:0000313" key="7">
    <source>
        <dbReference type="Proteomes" id="UP001429984"/>
    </source>
</evidence>
<evidence type="ECO:0000313" key="6">
    <source>
        <dbReference type="EMBL" id="MBF6024560.1"/>
    </source>
</evidence>
<evidence type="ECO:0000256" key="3">
    <source>
        <dbReference type="ARBA" id="ARBA00022801"/>
    </source>
</evidence>
<dbReference type="PANTHER" id="PTHR43270:SF4">
    <property type="entry name" value="CARNOSINE DIPEPTIDASE 2, ISOFORM A"/>
    <property type="match status" value="1"/>
</dbReference>
<dbReference type="InterPro" id="IPR051458">
    <property type="entry name" value="Cyt/Met_Dipeptidase"/>
</dbReference>
<feature type="chain" id="PRO_5045165532" evidence="4">
    <location>
        <begin position="32"/>
        <end position="512"/>
    </location>
</feature>
<dbReference type="RefSeq" id="WP_194931177.1">
    <property type="nucleotide sequence ID" value="NZ_JADLZT010000006.1"/>
</dbReference>
<keyword evidence="4" id="KW-0732">Signal</keyword>
<sequence length="512" mass="54325">MGTWGLEGRVARKRAWKLAALSLLIAGATQAATPDRDAIKAQVAQRHDASVKALQEWIALPSIAAESRNSQQGAEYMAKLAREAGFQHVEIVDTGGKPGVYATLDAGAPTTVGLYFMYDVKQFDPAEWSSPPLEGRIVDKPGVGKVMVGRGATNQKGPEMAFLTALHAIRDAKQAMPVNLVLVAEGEEEIGSPNIGKLVLRPDIQAALKKSIGVFMPMGLQDGDGTVTVNLGAKGVIELELVADGNAWGRGPSKDVHSSLKAMVDSPAWRLVKALDTLVSDDGNTVAIDGYPKAAPLTADERAMIAKSTAARDEALAKRNLGVPHWIDDLSWQQANERLVSQPTINIEGLVGGYTGVGGKTVLPHRAVAKIDMRLVPPMTRDGAVAALKAHLAKRGYGDIAVNVSGGYDPTSTDADSRLIQSQLAVLRRDGFDPLLWPRIAGSYPGFVFTQPPLSLPAAHFGLGRGGGAHAPDEFFVIESAHPKVQGFDGAVMSYVDYLFELGRPTGVATGR</sequence>
<evidence type="ECO:0000259" key="5">
    <source>
        <dbReference type="Pfam" id="PF07687"/>
    </source>
</evidence>
<dbReference type="InterPro" id="IPR002933">
    <property type="entry name" value="Peptidase_M20"/>
</dbReference>
<reference evidence="6 7" key="1">
    <citation type="submission" date="2020-11" db="EMBL/GenBank/DDBJ databases">
        <title>Draft Genome Sequence and Secondary Metabolite Biosynthetic Potential of the Lysobacter niastensis Type strain DSM 18481.</title>
        <authorList>
            <person name="Turrini P."/>
            <person name="Artuso I."/>
            <person name="Tescari M."/>
            <person name="Lugli G.A."/>
            <person name="Frangipani E."/>
            <person name="Ventura M."/>
            <person name="Visca P."/>
        </authorList>
    </citation>
    <scope>NUCLEOTIDE SEQUENCE [LARGE SCALE GENOMIC DNA]</scope>
    <source>
        <strain evidence="6 7">DSM 18481</strain>
    </source>
</reference>
<keyword evidence="7" id="KW-1185">Reference proteome</keyword>
<feature type="signal peptide" evidence="4">
    <location>
        <begin position="1"/>
        <end position="31"/>
    </location>
</feature>
<comment type="caution">
    <text evidence="6">The sequence shown here is derived from an EMBL/GenBank/DDBJ whole genome shotgun (WGS) entry which is preliminary data.</text>
</comment>
<feature type="domain" description="Peptidase M20 dimerisation" evidence="5">
    <location>
        <begin position="253"/>
        <end position="396"/>
    </location>
</feature>
<dbReference type="PANTHER" id="PTHR43270">
    <property type="entry name" value="BETA-ALA-HIS DIPEPTIDASE"/>
    <property type="match status" value="1"/>
</dbReference>
<dbReference type="Gene3D" id="3.30.70.360">
    <property type="match status" value="1"/>
</dbReference>
<dbReference type="EMBL" id="JADLZT010000006">
    <property type="protein sequence ID" value="MBF6024560.1"/>
    <property type="molecule type" value="Genomic_DNA"/>
</dbReference>
<keyword evidence="3" id="KW-0378">Hydrolase</keyword>
<dbReference type="SUPFAM" id="SSF53187">
    <property type="entry name" value="Zn-dependent exopeptidases"/>
    <property type="match status" value="1"/>
</dbReference>